<keyword evidence="10 13" id="KW-0234">DNA repair</keyword>
<evidence type="ECO:0000256" key="12">
    <source>
        <dbReference type="ARBA" id="ARBA00034003"/>
    </source>
</evidence>
<comment type="catalytic activity">
    <reaction evidence="12 13">
        <text>ATP + (deoxyribonucleotide)n-3'-hydroxyl + 5'-phospho-(deoxyribonucleotide)m = (deoxyribonucleotide)n+m + AMP + diphosphate.</text>
        <dbReference type="EC" id="6.5.1.1"/>
    </reaction>
</comment>
<dbReference type="SUPFAM" id="SSF56091">
    <property type="entry name" value="DNA ligase/mRNA capping enzyme, catalytic domain"/>
    <property type="match status" value="1"/>
</dbReference>
<organism evidence="16 17">
    <name type="scientific">Microlunatus phosphovorus (strain ATCC 700054 / DSM 10555 / JCM 9379 / NBRC 101784 / NCIMB 13414 / VKM Ac-1990 / NM-1)</name>
    <dbReference type="NCBI Taxonomy" id="1032480"/>
    <lineage>
        <taxon>Bacteria</taxon>
        <taxon>Bacillati</taxon>
        <taxon>Actinomycetota</taxon>
        <taxon>Actinomycetes</taxon>
        <taxon>Propionibacteriales</taxon>
        <taxon>Propionibacteriaceae</taxon>
        <taxon>Microlunatus</taxon>
    </lineage>
</organism>
<keyword evidence="17" id="KW-1185">Reference proteome</keyword>
<evidence type="ECO:0000256" key="9">
    <source>
        <dbReference type="ARBA" id="ARBA00023172"/>
    </source>
</evidence>
<dbReference type="InterPro" id="IPR012310">
    <property type="entry name" value="DNA_ligase_ATP-dep_cent"/>
</dbReference>
<dbReference type="InterPro" id="IPR012309">
    <property type="entry name" value="DNA_ligase_ATP-dep_C"/>
</dbReference>
<keyword evidence="8" id="KW-0460">Magnesium</keyword>
<dbReference type="eggNOG" id="COG1793">
    <property type="taxonomic scope" value="Bacteria"/>
</dbReference>
<dbReference type="NCBIfam" id="TIGR00574">
    <property type="entry name" value="dnl1"/>
    <property type="match status" value="1"/>
</dbReference>
<dbReference type="AlphaFoldDB" id="F5XNS9"/>
<evidence type="ECO:0000313" key="17">
    <source>
        <dbReference type="Proteomes" id="UP000007947"/>
    </source>
</evidence>
<dbReference type="OrthoDB" id="3733803at2"/>
<dbReference type="Gene3D" id="3.30.470.30">
    <property type="entry name" value="DNA ligase/mRNA capping enzyme"/>
    <property type="match status" value="1"/>
</dbReference>
<dbReference type="PROSITE" id="PS00697">
    <property type="entry name" value="DNA_LIGASE_A1"/>
    <property type="match status" value="1"/>
</dbReference>
<evidence type="ECO:0000256" key="7">
    <source>
        <dbReference type="ARBA" id="ARBA00022840"/>
    </source>
</evidence>
<keyword evidence="5 13" id="KW-0547">Nucleotide-binding</keyword>
<keyword evidence="11" id="KW-0131">Cell cycle</keyword>
<dbReference type="STRING" id="1032480.MLP_11790"/>
<dbReference type="SUPFAM" id="SSF117018">
    <property type="entry name" value="ATP-dependent DNA ligase DNA-binding domain"/>
    <property type="match status" value="1"/>
</dbReference>
<dbReference type="InterPro" id="IPR036599">
    <property type="entry name" value="DNA_ligase_N_sf"/>
</dbReference>
<keyword evidence="6 13" id="KW-0227">DNA damage</keyword>
<dbReference type="PROSITE" id="PS50160">
    <property type="entry name" value="DNA_LIGASE_A3"/>
    <property type="match status" value="1"/>
</dbReference>
<dbReference type="GO" id="GO:0046872">
    <property type="term" value="F:metal ion binding"/>
    <property type="evidence" value="ECO:0007669"/>
    <property type="project" value="UniProtKB-KW"/>
</dbReference>
<dbReference type="InterPro" id="IPR016059">
    <property type="entry name" value="DNA_ligase_ATP-dep_CS"/>
</dbReference>
<dbReference type="GO" id="GO:0006281">
    <property type="term" value="P:DNA repair"/>
    <property type="evidence" value="ECO:0007669"/>
    <property type="project" value="UniProtKB-KW"/>
</dbReference>
<dbReference type="SUPFAM" id="SSF50249">
    <property type="entry name" value="Nucleic acid-binding proteins"/>
    <property type="match status" value="1"/>
</dbReference>
<keyword evidence="7 13" id="KW-0067">ATP-binding</keyword>
<accession>F5XNS9</accession>
<evidence type="ECO:0000259" key="15">
    <source>
        <dbReference type="PROSITE" id="PS50160"/>
    </source>
</evidence>
<evidence type="ECO:0000256" key="10">
    <source>
        <dbReference type="ARBA" id="ARBA00023204"/>
    </source>
</evidence>
<keyword evidence="1 13" id="KW-0436">Ligase</keyword>
<evidence type="ECO:0000256" key="3">
    <source>
        <dbReference type="ARBA" id="ARBA00022705"/>
    </source>
</evidence>
<dbReference type="InterPro" id="IPR000977">
    <property type="entry name" value="DNA_ligase_ATP-dep"/>
</dbReference>
<dbReference type="RefSeq" id="WP_013862076.1">
    <property type="nucleotide sequence ID" value="NC_015635.1"/>
</dbReference>
<dbReference type="GO" id="GO:0006260">
    <property type="term" value="P:DNA replication"/>
    <property type="evidence" value="ECO:0007669"/>
    <property type="project" value="UniProtKB-KW"/>
</dbReference>
<evidence type="ECO:0000256" key="1">
    <source>
        <dbReference type="ARBA" id="ARBA00022598"/>
    </source>
</evidence>
<protein>
    <recommendedName>
        <fullName evidence="13">DNA ligase</fullName>
        <ecNumber evidence="13">6.5.1.1</ecNumber>
    </recommendedName>
</protein>
<keyword evidence="2" id="KW-0132">Cell division</keyword>
<reference evidence="16 17" key="1">
    <citation type="submission" date="2011-05" db="EMBL/GenBank/DDBJ databases">
        <title>Whole genome sequence of Microlunatus phosphovorus NM-1.</title>
        <authorList>
            <person name="Hosoyama A."/>
            <person name="Sasaki K."/>
            <person name="Harada T."/>
            <person name="Igarashi R."/>
            <person name="Kawakoshi A."/>
            <person name="Sasagawa M."/>
            <person name="Fukada J."/>
            <person name="Nakamura S."/>
            <person name="Katano Y."/>
            <person name="Hanada S."/>
            <person name="Kamagata Y."/>
            <person name="Nakamura N."/>
            <person name="Yamazaki S."/>
            <person name="Fujita N."/>
        </authorList>
    </citation>
    <scope>NUCLEOTIDE SEQUENCE [LARGE SCALE GENOMIC DNA]</scope>
    <source>
        <strain evidence="17">ATCC 700054 / DSM 10555 / JCM 9379 / NBRC 101784 / NCIMB 13414 / VKM Ac-1990 / NM-1</strain>
    </source>
</reference>
<dbReference type="EMBL" id="AP012204">
    <property type="protein sequence ID" value="BAK34193.1"/>
    <property type="molecule type" value="Genomic_DNA"/>
</dbReference>
<dbReference type="InterPro" id="IPR012340">
    <property type="entry name" value="NA-bd_OB-fold"/>
</dbReference>
<dbReference type="Proteomes" id="UP000007947">
    <property type="component" value="Chromosome"/>
</dbReference>
<evidence type="ECO:0000256" key="11">
    <source>
        <dbReference type="ARBA" id="ARBA00023306"/>
    </source>
</evidence>
<dbReference type="GO" id="GO:0005524">
    <property type="term" value="F:ATP binding"/>
    <property type="evidence" value="ECO:0007669"/>
    <property type="project" value="UniProtKB-KW"/>
</dbReference>
<dbReference type="InterPro" id="IPR050191">
    <property type="entry name" value="ATP-dep_DNA_ligase"/>
</dbReference>
<dbReference type="GO" id="GO:0006310">
    <property type="term" value="P:DNA recombination"/>
    <property type="evidence" value="ECO:0007669"/>
    <property type="project" value="UniProtKB-KW"/>
</dbReference>
<comment type="similarity">
    <text evidence="14">Belongs to the ATP-dependent DNA ligase family.</text>
</comment>
<evidence type="ECO:0000256" key="8">
    <source>
        <dbReference type="ARBA" id="ARBA00022842"/>
    </source>
</evidence>
<proteinExistence type="inferred from homology"/>
<dbReference type="KEGG" id="mph:MLP_11790"/>
<dbReference type="GO" id="GO:0003677">
    <property type="term" value="F:DNA binding"/>
    <property type="evidence" value="ECO:0007669"/>
    <property type="project" value="InterPro"/>
</dbReference>
<evidence type="ECO:0000256" key="13">
    <source>
        <dbReference type="RuleBase" id="RU000617"/>
    </source>
</evidence>
<dbReference type="PANTHER" id="PTHR45674:SF13">
    <property type="entry name" value="DNA LIGASE-RELATED"/>
    <property type="match status" value="1"/>
</dbReference>
<evidence type="ECO:0000256" key="6">
    <source>
        <dbReference type="ARBA" id="ARBA00022763"/>
    </source>
</evidence>
<dbReference type="PANTHER" id="PTHR45674">
    <property type="entry name" value="DNA LIGASE 1/3 FAMILY MEMBER"/>
    <property type="match status" value="1"/>
</dbReference>
<keyword evidence="4" id="KW-0479">Metal-binding</keyword>
<evidence type="ECO:0000313" key="16">
    <source>
        <dbReference type="EMBL" id="BAK34193.1"/>
    </source>
</evidence>
<feature type="domain" description="ATP-dependent DNA ligase family profile" evidence="15">
    <location>
        <begin position="311"/>
        <end position="425"/>
    </location>
</feature>
<gene>
    <name evidence="16" type="primary">lig</name>
    <name evidence="16" type="synonym">ligB</name>
    <name evidence="16" type="ordered locus">MLP_11790</name>
</gene>
<dbReference type="NCBIfam" id="NF002868">
    <property type="entry name" value="PRK03180.1"/>
    <property type="match status" value="1"/>
</dbReference>
<dbReference type="InterPro" id="IPR012308">
    <property type="entry name" value="DNA_ligase_ATP-dep_N"/>
</dbReference>
<keyword evidence="9 13" id="KW-0233">DNA recombination</keyword>
<dbReference type="GO" id="GO:0071897">
    <property type="term" value="P:DNA biosynthetic process"/>
    <property type="evidence" value="ECO:0007669"/>
    <property type="project" value="InterPro"/>
</dbReference>
<evidence type="ECO:0000256" key="5">
    <source>
        <dbReference type="ARBA" id="ARBA00022741"/>
    </source>
</evidence>
<name>F5XNS9_MICPN</name>
<keyword evidence="3" id="KW-0235">DNA replication</keyword>
<dbReference type="Gene3D" id="2.40.50.140">
    <property type="entry name" value="Nucleic acid-binding proteins"/>
    <property type="match status" value="1"/>
</dbReference>
<evidence type="ECO:0000256" key="4">
    <source>
        <dbReference type="ARBA" id="ARBA00022723"/>
    </source>
</evidence>
<dbReference type="Pfam" id="PF01068">
    <property type="entry name" value="DNA_ligase_A_M"/>
    <property type="match status" value="1"/>
</dbReference>
<evidence type="ECO:0000256" key="14">
    <source>
        <dbReference type="RuleBase" id="RU004196"/>
    </source>
</evidence>
<dbReference type="EC" id="6.5.1.1" evidence="13"/>
<dbReference type="HOGENOM" id="CLU_005138_6_1_11"/>
<dbReference type="GO" id="GO:0003910">
    <property type="term" value="F:DNA ligase (ATP) activity"/>
    <property type="evidence" value="ECO:0007669"/>
    <property type="project" value="UniProtKB-EC"/>
</dbReference>
<dbReference type="GO" id="GO:0051301">
    <property type="term" value="P:cell division"/>
    <property type="evidence" value="ECO:0007669"/>
    <property type="project" value="UniProtKB-KW"/>
</dbReference>
<sequence>MLLDRLAETWTAVAATRSRNAKRDLLAATLADAGPDDLEIAVSYLGGALRQRRTGLGWRGLAELPEPAATPILTLLEVDAAFELMAGLSGPGSSTRRTAVAAELFGQATAREQAFLRGLVLGDLRQGAMDALVQEGLAKAYAVDPAVLRRAAMLLSSTTEAARLLVREGRDALAAVGPTVGTGVQPMLAASAPDPSSALAKVGSPAYADVKLDGIRVQVHRLGDEVRIFSRSLDDITERLPEVVEAVRELPARELVLDGEVLALRQDGRPEAFQLIAAQAATQAAVTQVAAADQSAQLGTQVPESLALRAFFFDLLYLDGRSLLEAPLRDRIAELERQLPAELRVERALVDTADELAAFFDAAVARGFEGVVVKAPDAGYAAGRRQASWVKVKPRHTFDLLVTGVEWGYGRRQGWLSNIHLAARDERTGEPVMLGKTFKGMTDELLRWQTEHFSSIATERTDHVVTVEPTTVVEIACDGLQVSTRYPGGVALRFARVLRYRPDKTAAEADTLADVKRLLGPPVEAPDETS</sequence>
<dbReference type="Gene3D" id="1.10.3260.10">
    <property type="entry name" value="DNA ligase, ATP-dependent, N-terminal domain"/>
    <property type="match status" value="1"/>
</dbReference>
<dbReference type="CDD" id="cd07901">
    <property type="entry name" value="Adenylation_DNA_ligase_Arch_LigB"/>
    <property type="match status" value="1"/>
</dbReference>
<dbReference type="Pfam" id="PF04679">
    <property type="entry name" value="DNA_ligase_A_C"/>
    <property type="match status" value="1"/>
</dbReference>
<evidence type="ECO:0000256" key="2">
    <source>
        <dbReference type="ARBA" id="ARBA00022618"/>
    </source>
</evidence>
<dbReference type="Pfam" id="PF04675">
    <property type="entry name" value="DNA_ligase_A_N"/>
    <property type="match status" value="1"/>
</dbReference>